<organism evidence="2 3">
    <name type="scientific">Pseudarthrobacter siccitolerans</name>
    <dbReference type="NCBI Taxonomy" id="861266"/>
    <lineage>
        <taxon>Bacteria</taxon>
        <taxon>Bacillati</taxon>
        <taxon>Actinomycetota</taxon>
        <taxon>Actinomycetes</taxon>
        <taxon>Micrococcales</taxon>
        <taxon>Micrococcaceae</taxon>
        <taxon>Pseudarthrobacter</taxon>
    </lineage>
</organism>
<protein>
    <recommendedName>
        <fullName evidence="4">TnpV protein</fullName>
    </recommendedName>
</protein>
<reference evidence="2 3" key="1">
    <citation type="submission" date="2023-07" db="EMBL/GenBank/DDBJ databases">
        <title>Comparative genomics of wheat-associated soil bacteria to identify genetic determinants of phenazine resistance.</title>
        <authorList>
            <person name="Mouncey N."/>
        </authorList>
    </citation>
    <scope>NUCLEOTIDE SEQUENCE [LARGE SCALE GENOMIC DNA]</scope>
    <source>
        <strain evidence="2 3">W1I3</strain>
    </source>
</reference>
<evidence type="ECO:0000313" key="3">
    <source>
        <dbReference type="Proteomes" id="UP001236806"/>
    </source>
</evidence>
<gene>
    <name evidence="2" type="ORF">QFZ36_004196</name>
</gene>
<dbReference type="Proteomes" id="UP001236806">
    <property type="component" value="Unassembled WGS sequence"/>
</dbReference>
<comment type="caution">
    <text evidence="2">The sequence shown here is derived from an EMBL/GenBank/DDBJ whole genome shotgun (WGS) entry which is preliminary data.</text>
</comment>
<feature type="region of interest" description="Disordered" evidence="1">
    <location>
        <begin position="1"/>
        <end position="20"/>
    </location>
</feature>
<evidence type="ECO:0000313" key="2">
    <source>
        <dbReference type="EMBL" id="MDQ0676570.1"/>
    </source>
</evidence>
<dbReference type="EMBL" id="JAUSXB010000002">
    <property type="protein sequence ID" value="MDQ0676570.1"/>
    <property type="molecule type" value="Genomic_DNA"/>
</dbReference>
<accession>A0ABU0PRI9</accession>
<keyword evidence="3" id="KW-1185">Reference proteome</keyword>
<sequence>MMNKYGRQAQEAWKAASPTRYSQIQNPAEFFTSLGEQAQEQVDELLPKIAGPDPKDESYFEKVGRLNAAKNQAEEIVRYDLLSPPETECEDEEDEHVNPSIQEYLNSMAEIDKLRQQL</sequence>
<evidence type="ECO:0000256" key="1">
    <source>
        <dbReference type="SAM" id="MobiDB-lite"/>
    </source>
</evidence>
<name>A0ABU0PRI9_9MICC</name>
<evidence type="ECO:0008006" key="4">
    <source>
        <dbReference type="Google" id="ProtNLM"/>
    </source>
</evidence>
<proteinExistence type="predicted"/>